<organism evidence="1 2">
    <name type="scientific">Hyaloscypha variabilis (strain UAMH 11265 / GT02V1 / F)</name>
    <name type="common">Meliniomyces variabilis</name>
    <dbReference type="NCBI Taxonomy" id="1149755"/>
    <lineage>
        <taxon>Eukaryota</taxon>
        <taxon>Fungi</taxon>
        <taxon>Dikarya</taxon>
        <taxon>Ascomycota</taxon>
        <taxon>Pezizomycotina</taxon>
        <taxon>Leotiomycetes</taxon>
        <taxon>Helotiales</taxon>
        <taxon>Hyaloscyphaceae</taxon>
        <taxon>Hyaloscypha</taxon>
        <taxon>Hyaloscypha variabilis</taxon>
    </lineage>
</organism>
<evidence type="ECO:0000313" key="1">
    <source>
        <dbReference type="EMBL" id="PMD43248.1"/>
    </source>
</evidence>
<keyword evidence="2" id="KW-1185">Reference proteome</keyword>
<dbReference type="OrthoDB" id="4158087at2759"/>
<name>A0A2J6RXL0_HYAVF</name>
<dbReference type="Proteomes" id="UP000235786">
    <property type="component" value="Unassembled WGS sequence"/>
</dbReference>
<gene>
    <name evidence="1" type="ORF">L207DRAFT_292210</name>
</gene>
<dbReference type="EMBL" id="KZ613942">
    <property type="protein sequence ID" value="PMD43248.1"/>
    <property type="molecule type" value="Genomic_DNA"/>
</dbReference>
<accession>A0A2J6RXL0</accession>
<evidence type="ECO:0000313" key="2">
    <source>
        <dbReference type="Proteomes" id="UP000235786"/>
    </source>
</evidence>
<reference evidence="1 2" key="1">
    <citation type="submission" date="2016-04" db="EMBL/GenBank/DDBJ databases">
        <title>A degradative enzymes factory behind the ericoid mycorrhizal symbiosis.</title>
        <authorList>
            <consortium name="DOE Joint Genome Institute"/>
            <person name="Martino E."/>
            <person name="Morin E."/>
            <person name="Grelet G."/>
            <person name="Kuo A."/>
            <person name="Kohler A."/>
            <person name="Daghino S."/>
            <person name="Barry K."/>
            <person name="Choi C."/>
            <person name="Cichocki N."/>
            <person name="Clum A."/>
            <person name="Copeland A."/>
            <person name="Hainaut M."/>
            <person name="Haridas S."/>
            <person name="Labutti K."/>
            <person name="Lindquist E."/>
            <person name="Lipzen A."/>
            <person name="Khouja H.-R."/>
            <person name="Murat C."/>
            <person name="Ohm R."/>
            <person name="Olson A."/>
            <person name="Spatafora J."/>
            <person name="Veneault-Fourrey C."/>
            <person name="Henrissat B."/>
            <person name="Grigoriev I."/>
            <person name="Martin F."/>
            <person name="Perotto S."/>
        </authorList>
    </citation>
    <scope>NUCLEOTIDE SEQUENCE [LARGE SCALE GENOMIC DNA]</scope>
    <source>
        <strain evidence="1 2">F</strain>
    </source>
</reference>
<dbReference type="AlphaFoldDB" id="A0A2J6RXL0"/>
<protein>
    <submittedName>
        <fullName evidence="1">Uncharacterized protein</fullName>
    </submittedName>
</protein>
<proteinExistence type="predicted"/>
<sequence length="196" mass="22082">MHYKISDSPLTTKASMKSALKDSSFCERGIRYLQWAQMITMHRINGTSCSYSEYQHDHLEPDSRMQESTSPLFRIVQRTSDIYLGALRTPPIPFSSPINRKWAVALCSAVESPTNDEVWDRCPGIFTWVLLVGCAAAEEGSTEYNYFVCLLIKVALGAGYGWLDTLTEAVKRFIKIKELAKVEENLSRLGSSSEQV</sequence>